<name>A0A1Z3HUZ6_9CYAN</name>
<keyword evidence="1" id="KW-0472">Membrane</keyword>
<feature type="transmembrane region" description="Helical" evidence="1">
    <location>
        <begin position="23"/>
        <end position="41"/>
    </location>
</feature>
<proteinExistence type="predicted"/>
<accession>A0A1Z3HUZ6</accession>
<dbReference type="KEGG" id="hhg:XM38_051130"/>
<protein>
    <submittedName>
        <fullName evidence="2">Uncharacterized protein</fullName>
    </submittedName>
</protein>
<dbReference type="AlphaFoldDB" id="A0A1Z3HUZ6"/>
<keyword evidence="1" id="KW-1133">Transmembrane helix</keyword>
<evidence type="ECO:0000313" key="2">
    <source>
        <dbReference type="EMBL" id="ASC74138.1"/>
    </source>
</evidence>
<keyword evidence="1" id="KW-0812">Transmembrane</keyword>
<gene>
    <name evidence="2" type="ORF">XM38_051130</name>
</gene>
<dbReference type="EMBL" id="CP021983">
    <property type="protein sequence ID" value="ASC74138.1"/>
    <property type="molecule type" value="Genomic_DNA"/>
</dbReference>
<sequence>MTQSPGNQPSWWDPVQKLLDKKYVDWGVPSVFIAIAVSYAKPPNPDWRSFGIFLGIAAGAWLLLRIGSRLLPYFDKLLDWILRKLEEGCAELTDRTEGIYYRYLKADCEDYEGRGFNAGGLSLEAVYVPLKLSENAARNVSQDIVRQQRRAFDPQAFQRIGKLISTIGSPKSRC</sequence>
<organism evidence="2 3">
    <name type="scientific">Halomicronema hongdechloris C2206</name>
    <dbReference type="NCBI Taxonomy" id="1641165"/>
    <lineage>
        <taxon>Bacteria</taxon>
        <taxon>Bacillati</taxon>
        <taxon>Cyanobacteriota</taxon>
        <taxon>Cyanophyceae</taxon>
        <taxon>Nodosilineales</taxon>
        <taxon>Nodosilineaceae</taxon>
        <taxon>Halomicronema</taxon>
    </lineage>
</organism>
<dbReference type="Proteomes" id="UP000191901">
    <property type="component" value="Chromosome"/>
</dbReference>
<evidence type="ECO:0000313" key="3">
    <source>
        <dbReference type="Proteomes" id="UP000191901"/>
    </source>
</evidence>
<keyword evidence="3" id="KW-1185">Reference proteome</keyword>
<reference evidence="2 3" key="1">
    <citation type="journal article" date="2016" name="Biochim. Biophys. Acta">
        <title>Characterization of red-shifted phycobilisomes isolated from the chlorophyll f-containing cyanobacterium Halomicronema hongdechloris.</title>
        <authorList>
            <person name="Li Y."/>
            <person name="Lin Y."/>
            <person name="Garvey C.J."/>
            <person name="Birch D."/>
            <person name="Corkery R.W."/>
            <person name="Loughlin P.C."/>
            <person name="Scheer H."/>
            <person name="Willows R.D."/>
            <person name="Chen M."/>
        </authorList>
    </citation>
    <scope>NUCLEOTIDE SEQUENCE [LARGE SCALE GENOMIC DNA]</scope>
    <source>
        <strain evidence="2 3">C2206</strain>
    </source>
</reference>
<dbReference type="RefSeq" id="WP_080805002.1">
    <property type="nucleotide sequence ID" value="NZ_CP021983.2"/>
</dbReference>
<feature type="transmembrane region" description="Helical" evidence="1">
    <location>
        <begin position="47"/>
        <end position="64"/>
    </location>
</feature>
<evidence type="ECO:0000256" key="1">
    <source>
        <dbReference type="SAM" id="Phobius"/>
    </source>
</evidence>